<name>A0ABD5RXZ8_9EURY</name>
<dbReference type="AlphaFoldDB" id="A0ABD5RXZ8"/>
<feature type="non-terminal residue" evidence="2">
    <location>
        <position position="177"/>
    </location>
</feature>
<evidence type="ECO:0000313" key="2">
    <source>
        <dbReference type="EMBL" id="MFC6724314.1"/>
    </source>
</evidence>
<comment type="caution">
    <text evidence="2">The sequence shown here is derived from an EMBL/GenBank/DDBJ whole genome shotgun (WGS) entry which is preliminary data.</text>
</comment>
<organism evidence="2 3">
    <name type="scientific">Halobium palmae</name>
    <dbReference type="NCBI Taxonomy" id="1776492"/>
    <lineage>
        <taxon>Archaea</taxon>
        <taxon>Methanobacteriati</taxon>
        <taxon>Methanobacteriota</taxon>
        <taxon>Stenosarchaea group</taxon>
        <taxon>Halobacteria</taxon>
        <taxon>Halobacteriales</taxon>
        <taxon>Haloferacaceae</taxon>
        <taxon>Halobium</taxon>
    </lineage>
</organism>
<feature type="compositionally biased region" description="Acidic residues" evidence="1">
    <location>
        <begin position="160"/>
        <end position="177"/>
    </location>
</feature>
<accession>A0ABD5RXZ8</accession>
<sequence>MSGGPESGELVTTATGGVTVEKTFEAEEFPVPAVKFVLSAEGEETVTVRLTDRIPESFPMKRVGFHPEFEGENWTAFKDQRVEYVRELDPGESVTTVYGVRLDGVDADEGSFLGDPHLDLVSNDRDPEDENEAVEAIVGEDNNQVVRDIVSGERDAVPGMEDDAADAPDLDLDDPLA</sequence>
<protein>
    <submittedName>
        <fullName evidence="2">Uncharacterized protein</fullName>
    </submittedName>
</protein>
<dbReference type="EMBL" id="JBHSWU010000147">
    <property type="protein sequence ID" value="MFC6724314.1"/>
    <property type="molecule type" value="Genomic_DNA"/>
</dbReference>
<evidence type="ECO:0000256" key="1">
    <source>
        <dbReference type="SAM" id="MobiDB-lite"/>
    </source>
</evidence>
<feature type="region of interest" description="Disordered" evidence="1">
    <location>
        <begin position="152"/>
        <end position="177"/>
    </location>
</feature>
<reference evidence="2 3" key="1">
    <citation type="journal article" date="2019" name="Int. J. Syst. Evol. Microbiol.">
        <title>The Global Catalogue of Microorganisms (GCM) 10K type strain sequencing project: providing services to taxonomists for standard genome sequencing and annotation.</title>
        <authorList>
            <consortium name="The Broad Institute Genomics Platform"/>
            <consortium name="The Broad Institute Genome Sequencing Center for Infectious Disease"/>
            <person name="Wu L."/>
            <person name="Ma J."/>
        </authorList>
    </citation>
    <scope>NUCLEOTIDE SEQUENCE [LARGE SCALE GENOMIC DNA]</scope>
    <source>
        <strain evidence="2 3">NBRC 111368</strain>
    </source>
</reference>
<keyword evidence="3" id="KW-1185">Reference proteome</keyword>
<proteinExistence type="predicted"/>
<evidence type="ECO:0000313" key="3">
    <source>
        <dbReference type="Proteomes" id="UP001596328"/>
    </source>
</evidence>
<gene>
    <name evidence="2" type="ORF">ACFQE1_07995</name>
</gene>
<dbReference type="Proteomes" id="UP001596328">
    <property type="component" value="Unassembled WGS sequence"/>
</dbReference>